<dbReference type="AlphaFoldDB" id="A0A150XSF5"/>
<keyword evidence="1" id="KW-0732">Signal</keyword>
<evidence type="ECO:0000313" key="2">
    <source>
        <dbReference type="EMBL" id="KYG81616.1"/>
    </source>
</evidence>
<reference evidence="2" key="1">
    <citation type="submission" date="2016-01" db="EMBL/GenBank/DDBJ databases">
        <title>Genome sequencing of Roseivirga ehrenbergii KMM 6017.</title>
        <authorList>
            <person name="Selvaratnam C."/>
            <person name="Thevarajoo S."/>
            <person name="Goh K.M."/>
            <person name="Ee R."/>
            <person name="Chan K.-G."/>
            <person name="Chong C.S."/>
        </authorList>
    </citation>
    <scope>NUCLEOTIDE SEQUENCE [LARGE SCALE GENOMIC DNA]</scope>
    <source>
        <strain evidence="2">KMM 6017</strain>
    </source>
</reference>
<gene>
    <name evidence="2" type="ORF">MB14_13610</name>
</gene>
<accession>A0A150XSF5</accession>
<dbReference type="Proteomes" id="UP000075583">
    <property type="component" value="Unassembled WGS sequence"/>
</dbReference>
<name>A0A150XSF5_ROSEK</name>
<proteinExistence type="predicted"/>
<dbReference type="RefSeq" id="WP_062588714.1">
    <property type="nucleotide sequence ID" value="NZ_LQZQ01000002.1"/>
</dbReference>
<organism evidence="2 3">
    <name type="scientific">Roseivirga ehrenbergii (strain DSM 102268 / JCM 13514 / KCTC 12282 / NCIMB 14502 / KMM 6017)</name>
    <dbReference type="NCBI Taxonomy" id="279360"/>
    <lineage>
        <taxon>Bacteria</taxon>
        <taxon>Pseudomonadati</taxon>
        <taxon>Bacteroidota</taxon>
        <taxon>Cytophagia</taxon>
        <taxon>Cytophagales</taxon>
        <taxon>Roseivirgaceae</taxon>
        <taxon>Roseivirga</taxon>
    </lineage>
</organism>
<sequence>MIKSIISKSALFLGLIAAPFLTANAQDEGFIYGKLTTIDGKSYTGQMRWGDRGEGYWTDHFNGNKEENDNYRHLTREEKNDLRDEQRRRNSSWGSFTISWGNSSWETTHEFRTEFGNISRIDINRRSEVELTLRNGDRVFVKDGSDDMGGTITVLDQELGSMKFNWSRIETIEFIDTPSKLTSRIGDPLYGTVEYYGGSITGFVQWDHDERYTTNVLDGDTRDGDMKIEFGNIKSIERDRSGSNVVTKSGRELYLRGSNDVDNSNGGIIVSTDFGRVDIPWKEFKRVEFTNAPNSGKAYSDYEVKKISGTVETTKGESLSGEIIFDLDEEYNFEIIQGEDDNIEYFIPIANIKSFSPRNYDNARIVLKSGKELTLGSGRDVSDENEGVLVFNSSGKPTYVKYENIKQINFN</sequence>
<evidence type="ECO:0000256" key="1">
    <source>
        <dbReference type="SAM" id="SignalP"/>
    </source>
</evidence>
<feature type="signal peptide" evidence="1">
    <location>
        <begin position="1"/>
        <end position="25"/>
    </location>
</feature>
<keyword evidence="3" id="KW-1185">Reference proteome</keyword>
<feature type="chain" id="PRO_5007575121" description="DUF5666 domain-containing protein" evidence="1">
    <location>
        <begin position="26"/>
        <end position="411"/>
    </location>
</feature>
<evidence type="ECO:0008006" key="4">
    <source>
        <dbReference type="Google" id="ProtNLM"/>
    </source>
</evidence>
<evidence type="ECO:0000313" key="3">
    <source>
        <dbReference type="Proteomes" id="UP000075583"/>
    </source>
</evidence>
<dbReference type="STRING" id="279360.MB14_13610"/>
<protein>
    <recommendedName>
        <fullName evidence="4">DUF5666 domain-containing protein</fullName>
    </recommendedName>
</protein>
<dbReference type="OrthoDB" id="6195245at2"/>
<comment type="caution">
    <text evidence="2">The sequence shown here is derived from an EMBL/GenBank/DDBJ whole genome shotgun (WGS) entry which is preliminary data.</text>
</comment>
<dbReference type="EMBL" id="LQZQ01000002">
    <property type="protein sequence ID" value="KYG81616.1"/>
    <property type="molecule type" value="Genomic_DNA"/>
</dbReference>